<accession>A0A9D4U6B1</accession>
<dbReference type="Gene3D" id="3.80.10.10">
    <property type="entry name" value="Ribonuclease Inhibitor"/>
    <property type="match status" value="2"/>
</dbReference>
<evidence type="ECO:0008006" key="4">
    <source>
        <dbReference type="Google" id="ProtNLM"/>
    </source>
</evidence>
<dbReference type="SUPFAM" id="SSF81383">
    <property type="entry name" value="F-box domain"/>
    <property type="match status" value="1"/>
</dbReference>
<dbReference type="AlphaFoldDB" id="A0A9D4U6B1"/>
<dbReference type="PANTHER" id="PTHR38926">
    <property type="entry name" value="F-BOX DOMAIN CONTAINING PROTEIN, EXPRESSED"/>
    <property type="match status" value="1"/>
</dbReference>
<sequence>MENLYPQSPPAVNTHDNTQGALEALVDALLRTPDLSLQRSVLLGTHLQNAANRLWRQHDTSCNSANWPLTYDLTIKVFSQLGMHSLCQAAAACSLFNKVSMEPACYRDIDLRDRNLRVDNSTVAKLVKRAGQHLRSLKLGIPADHNKEIPAISSFDDAWRAVNGNVFLTKSCLEPLLVSGGAFGALLQTLHLQNIVELDSRSVCKVIAACPGLLDLEMIGLHVDERKVLRSVTMCCHKLTRLCLQSPKAEYSNSWVSYSMRTLSCNEIINGCPNIASLSLRGFKLPDQKVRLLLKGLHHLLDVDFSGADMLTGSFLRDLVSSGDQMLRSLKLCDCISLKAVEVNKLLCSLSIGECKNLRHLDVSNKDGLVSSDWIYSRSNLNEDTLQLVRLERPEIELRAYFSDEKSSSECDSLSLTSSFGYSEYTEPIRYSCHSEISLSENSQSMGSSSTIDTDTDQDSEDEDAEDNEDVDIDDDEDDEDDGDNNDDVEFDIDTASNSFVDHEDEDVEFLSPCHSSEGEDRSHHSPFGRLPSS</sequence>
<protein>
    <recommendedName>
        <fullName evidence="4">F-box protein</fullName>
    </recommendedName>
</protein>
<dbReference type="InterPro" id="IPR032675">
    <property type="entry name" value="LRR_dom_sf"/>
</dbReference>
<dbReference type="InterPro" id="IPR036047">
    <property type="entry name" value="F-box-like_dom_sf"/>
</dbReference>
<dbReference type="EMBL" id="JABFUD020000023">
    <property type="protein sequence ID" value="KAI5061066.1"/>
    <property type="molecule type" value="Genomic_DNA"/>
</dbReference>
<dbReference type="SUPFAM" id="SSF52047">
    <property type="entry name" value="RNI-like"/>
    <property type="match status" value="1"/>
</dbReference>
<feature type="compositionally biased region" description="Polar residues" evidence="1">
    <location>
        <begin position="440"/>
        <end position="450"/>
    </location>
</feature>
<reference evidence="2" key="1">
    <citation type="submission" date="2021-01" db="EMBL/GenBank/DDBJ databases">
        <title>Adiantum capillus-veneris genome.</title>
        <authorList>
            <person name="Fang Y."/>
            <person name="Liao Q."/>
        </authorList>
    </citation>
    <scope>NUCLEOTIDE SEQUENCE</scope>
    <source>
        <strain evidence="2">H3</strain>
        <tissue evidence="2">Leaf</tissue>
    </source>
</reference>
<comment type="caution">
    <text evidence="2">The sequence shown here is derived from an EMBL/GenBank/DDBJ whole genome shotgun (WGS) entry which is preliminary data.</text>
</comment>
<dbReference type="OrthoDB" id="10257471at2759"/>
<feature type="compositionally biased region" description="Acidic residues" evidence="1">
    <location>
        <begin position="454"/>
        <end position="493"/>
    </location>
</feature>
<evidence type="ECO:0000313" key="3">
    <source>
        <dbReference type="Proteomes" id="UP000886520"/>
    </source>
</evidence>
<feature type="region of interest" description="Disordered" evidence="1">
    <location>
        <begin position="440"/>
        <end position="534"/>
    </location>
</feature>
<name>A0A9D4U6B1_ADICA</name>
<gene>
    <name evidence="2" type="ORF">GOP47_0023571</name>
</gene>
<dbReference type="PANTHER" id="PTHR38926:SF2">
    <property type="entry name" value="F-BOX_LRR-REPEAT PROTEIN 21-RELATED"/>
    <property type="match status" value="1"/>
</dbReference>
<evidence type="ECO:0000313" key="2">
    <source>
        <dbReference type="EMBL" id="KAI5061066.1"/>
    </source>
</evidence>
<dbReference type="Proteomes" id="UP000886520">
    <property type="component" value="Chromosome 23"/>
</dbReference>
<keyword evidence="3" id="KW-1185">Reference proteome</keyword>
<evidence type="ECO:0000256" key="1">
    <source>
        <dbReference type="SAM" id="MobiDB-lite"/>
    </source>
</evidence>
<organism evidence="2 3">
    <name type="scientific">Adiantum capillus-veneris</name>
    <name type="common">Maidenhair fern</name>
    <dbReference type="NCBI Taxonomy" id="13818"/>
    <lineage>
        <taxon>Eukaryota</taxon>
        <taxon>Viridiplantae</taxon>
        <taxon>Streptophyta</taxon>
        <taxon>Embryophyta</taxon>
        <taxon>Tracheophyta</taxon>
        <taxon>Polypodiopsida</taxon>
        <taxon>Polypodiidae</taxon>
        <taxon>Polypodiales</taxon>
        <taxon>Pteridineae</taxon>
        <taxon>Pteridaceae</taxon>
        <taxon>Vittarioideae</taxon>
        <taxon>Adiantum</taxon>
    </lineage>
</organism>
<proteinExistence type="predicted"/>